<sequence>MLKNIIDYINDNKINLYSMNDLQLDLNKNIFNSFTNNELFLSKLYNMIKSIYVNNSVIITDNNAESLLLNQPFTGNLNIEIPLEREYIKSLLLQYNSSESYRLENIFNNNILNNIINNLYTITNQYYYKITEKLNDLKLSDIVPERTKLNNNIYIVNPDEYIYYEFINSEKSNINMKNIIKYNISTYYDSIMFYCYFDIDINCNKIEHHISSEINNYTTFTKFVFLKILFVPDKKIEIQNINKSNNIFSIYNTQYVINRSLSNLILSFIKYKNNIKEINNIKILLSKYKDNLSFNINNLKIRNVKVLLNKYRNLFNSVVPLESYFAFRFTVNNDMFIYSTEDILDYGEIETKILDICPNKIKKALKNFITIIDNILYNYIEISISNEENVLDKMINYFNLNKIEIDKIKKNKNTYNRYLRIYYLTDKKL</sequence>
<dbReference type="KEGG" id="vg:1494623"/>
<keyword evidence="2" id="KW-1185">Reference proteome</keyword>
<name>Q9EN15_AMEPV</name>
<gene>
    <name evidence="1" type="primary">AMV033</name>
</gene>
<reference evidence="1 2" key="1">
    <citation type="journal article" date="2000" name="Virology">
        <title>Complete genomic sequence of the Amsacta moorei entomopoxvirus: analysis and comparison with other poxviruses.</title>
        <authorList>
            <person name="Bawden A.L."/>
            <person name="Glassberg K.J."/>
            <person name="Diggans J."/>
            <person name="Shaw R."/>
            <person name="Farmerie W."/>
            <person name="Moyer R.W."/>
        </authorList>
    </citation>
    <scope>NUCLEOTIDE SEQUENCE [LARGE SCALE GENOMIC DNA]</scope>
</reference>
<organism evidence="1 2">
    <name type="scientific">Amsacta moorei entomopoxvirus</name>
    <name type="common">AmEPV</name>
    <dbReference type="NCBI Taxonomy" id="28321"/>
    <lineage>
        <taxon>Viruses</taxon>
        <taxon>Varidnaviria</taxon>
        <taxon>Bamfordvirae</taxon>
        <taxon>Nucleocytoviricota</taxon>
        <taxon>Pokkesviricetes</taxon>
        <taxon>Chitovirales</taxon>
        <taxon>Poxviridae</taxon>
        <taxon>Entomopoxvirinae</taxon>
        <taxon>Betaentomopoxvirus</taxon>
    </lineage>
</organism>
<dbReference type="GeneID" id="1494623"/>
<accession>Q9EN15</accession>
<dbReference type="RefSeq" id="NP_064815.1">
    <property type="nucleotide sequence ID" value="NC_002520.1"/>
</dbReference>
<organismHost>
    <name type="scientific">Amsacta</name>
    <dbReference type="NCBI Taxonomy" id="340055"/>
</organismHost>
<protein>
    <submittedName>
        <fullName evidence="1">AMV033</fullName>
    </submittedName>
</protein>
<dbReference type="OrthoDB" id="31480at10239"/>
<dbReference type="EMBL" id="AF250284">
    <property type="protein sequence ID" value="AAG02739.1"/>
    <property type="molecule type" value="Genomic_DNA"/>
</dbReference>
<proteinExistence type="predicted"/>
<dbReference type="Proteomes" id="UP000000872">
    <property type="component" value="Segment"/>
</dbReference>
<evidence type="ECO:0000313" key="1">
    <source>
        <dbReference type="EMBL" id="AAG02739.1"/>
    </source>
</evidence>
<evidence type="ECO:0000313" key="2">
    <source>
        <dbReference type="Proteomes" id="UP000000872"/>
    </source>
</evidence>